<name>A0A328BZE4_9PAST</name>
<dbReference type="EMBL" id="PTPX01000014">
    <property type="protein sequence ID" value="RAL18462.1"/>
    <property type="molecule type" value="Genomic_DNA"/>
</dbReference>
<protein>
    <submittedName>
        <fullName evidence="1">Uncharacterized protein</fullName>
    </submittedName>
</protein>
<evidence type="ECO:0000313" key="1">
    <source>
        <dbReference type="EMBL" id="RAL18462.1"/>
    </source>
</evidence>
<dbReference type="AlphaFoldDB" id="A0A328BZE4"/>
<proteinExistence type="predicted"/>
<reference evidence="2" key="1">
    <citation type="submission" date="2018-02" db="EMBL/GenBank/DDBJ databases">
        <title>Glaesserella australis sp. nov., isolated from the lungs of pigs.</title>
        <authorList>
            <person name="Turni C."/>
            <person name="Christensen H."/>
        </authorList>
    </citation>
    <scope>NUCLEOTIDE SEQUENCE [LARGE SCALE GENOMIC DNA]</scope>
    <source>
        <strain evidence="2">HS4635</strain>
    </source>
</reference>
<sequence length="60" mass="6968">MKNYKVIYRHRLDSANGWTKEERKVKANSKAEAAEKAIEQLRKSLGQPNRIVEILSVEEI</sequence>
<dbReference type="Proteomes" id="UP000248689">
    <property type="component" value="Unassembled WGS sequence"/>
</dbReference>
<dbReference type="RefSeq" id="WP_111750144.1">
    <property type="nucleotide sequence ID" value="NZ_PTPX01000014.1"/>
</dbReference>
<gene>
    <name evidence="1" type="ORF">C5N92_07040</name>
</gene>
<comment type="caution">
    <text evidence="1">The sequence shown here is derived from an EMBL/GenBank/DDBJ whole genome shotgun (WGS) entry which is preliminary data.</text>
</comment>
<keyword evidence="2" id="KW-1185">Reference proteome</keyword>
<evidence type="ECO:0000313" key="2">
    <source>
        <dbReference type="Proteomes" id="UP000248689"/>
    </source>
</evidence>
<organism evidence="1 2">
    <name type="scientific">Glaesserella australis</name>
    <dbReference type="NCBI Taxonomy" id="2094024"/>
    <lineage>
        <taxon>Bacteria</taxon>
        <taxon>Pseudomonadati</taxon>
        <taxon>Pseudomonadota</taxon>
        <taxon>Gammaproteobacteria</taxon>
        <taxon>Pasteurellales</taxon>
        <taxon>Pasteurellaceae</taxon>
        <taxon>Glaesserella</taxon>
    </lineage>
</organism>
<accession>A0A328BZE4</accession>